<sequence length="553" mass="65488">MKNNNYSILYYIVKFNMLSKTRKKLDDWNLNHIGVKKAFYALLSFIFLTSLLVFILSFYISKKYMLPNTYLQLLLVFIFIEQIASSLSFFKNNRDYFLKDERKLIHQNRRIRIVQLKSVLVYKTIEKAMLTSILILIPVLLALNLTQNSIIGIFDLLLIVLMYFFVNFFLSLLFSYIPYILSILWSRALKSSIIKIIALIINLLVPVIIGFFGFYLLNKFNIVQSLYELSHTKIFYYFKVANPYQVICKNNISSDLIIVSILAVSCVLVYIIWSKTLERFDLIEYTKLNNRVYSNTIPLANKKKIFYCILHKDRAFLLRIDGFFFRNLGNMLFLVMFFLGFGFPFILRYFSGYPVQASIISAFLISSLFYQLVGDAIKMILSVELDLKNYHIFYSNVFNLWELAKPKLRNYNLIVWFLTIFLTFISFFWQPYFILLHFVFFIIFLCNGYLYSLIQTSSVLLYPKKNWEHFYEIGESSKAKTFQHIYEGCIFVIILQMISLVSFLLMKFSTFSSIILLSLGTVMIVFTLLNYLFSMLYLKKINMNERYILNDRD</sequence>
<evidence type="ECO:0000313" key="1">
    <source>
        <dbReference type="EMBL" id="KWZ79711.1"/>
    </source>
</evidence>
<dbReference type="PATRIC" id="fig|1398.22.peg.2488"/>
<dbReference type="Proteomes" id="UP000070376">
    <property type="component" value="Unassembled WGS sequence"/>
</dbReference>
<organism evidence="1 2">
    <name type="scientific">Heyndrickxia coagulans</name>
    <name type="common">Weizmannia coagulans</name>
    <dbReference type="NCBI Taxonomy" id="1398"/>
    <lineage>
        <taxon>Bacteria</taxon>
        <taxon>Bacillati</taxon>
        <taxon>Bacillota</taxon>
        <taxon>Bacilli</taxon>
        <taxon>Bacillales</taxon>
        <taxon>Bacillaceae</taxon>
        <taxon>Heyndrickxia</taxon>
    </lineage>
</organism>
<dbReference type="GeneID" id="93258772"/>
<dbReference type="EMBL" id="LRPN01000109">
    <property type="protein sequence ID" value="KWZ79711.1"/>
    <property type="molecule type" value="Genomic_DNA"/>
</dbReference>
<evidence type="ECO:0000313" key="2">
    <source>
        <dbReference type="Proteomes" id="UP000070376"/>
    </source>
</evidence>
<comment type="caution">
    <text evidence="1">The sequence shown here is derived from an EMBL/GenBank/DDBJ whole genome shotgun (WGS) entry which is preliminary data.</text>
</comment>
<reference evidence="2" key="1">
    <citation type="submission" date="2016-01" db="EMBL/GenBank/DDBJ databases">
        <authorList>
            <person name="Mitreva M."/>
            <person name="Pepin K.H."/>
            <person name="Mihindukulasuriya K.A."/>
            <person name="Fulton R."/>
            <person name="Fronick C."/>
            <person name="O'Laughlin M."/>
            <person name="Miner T."/>
            <person name="Herter B."/>
            <person name="Rosa B.A."/>
            <person name="Cordes M."/>
            <person name="Tomlinson C."/>
            <person name="Wollam A."/>
            <person name="Palsikar V.B."/>
            <person name="Mardis E.R."/>
            <person name="Wilson R.K."/>
        </authorList>
    </citation>
    <scope>NUCLEOTIDE SEQUENCE [LARGE SCALE GENOMIC DNA]</scope>
    <source>
        <strain evidence="2">GED7749B</strain>
    </source>
</reference>
<proteinExistence type="predicted"/>
<accession>A0A133KJF1</accession>
<dbReference type="RefSeq" id="WP_035190621.1">
    <property type="nucleotide sequence ID" value="NZ_CP025437.1"/>
</dbReference>
<dbReference type="AlphaFoldDB" id="A0A133KJF1"/>
<protein>
    <submittedName>
        <fullName evidence="1">Uncharacterized protein</fullName>
    </submittedName>
</protein>
<gene>
    <name evidence="1" type="ORF">HMPREF3213_02487</name>
</gene>
<name>A0A133KJF1_HEYCO</name>